<name>A0A821V6X4_9BILA</name>
<dbReference type="Proteomes" id="UP000663838">
    <property type="component" value="Unassembled WGS sequence"/>
</dbReference>
<comment type="caution">
    <text evidence="1">The sequence shown here is derived from an EMBL/GenBank/DDBJ whole genome shotgun (WGS) entry which is preliminary data.</text>
</comment>
<evidence type="ECO:0000313" key="1">
    <source>
        <dbReference type="EMBL" id="CAF4902972.1"/>
    </source>
</evidence>
<proteinExistence type="predicted"/>
<gene>
    <name evidence="1" type="ORF">TOA249_LOCUS30822</name>
</gene>
<protein>
    <submittedName>
        <fullName evidence="1">Uncharacterized protein</fullName>
    </submittedName>
</protein>
<dbReference type="AlphaFoldDB" id="A0A821V6X4"/>
<dbReference type="EMBL" id="CAJOBS010005656">
    <property type="protein sequence ID" value="CAF4902972.1"/>
    <property type="molecule type" value="Genomic_DNA"/>
</dbReference>
<sequence length="140" mass="16115">MGVKDIKQHVQTCTNPVCCIRCQGLHDANDIRCPIIKSYRSTLTESLLLTTAAPNHHHQHTRAVYHHNATDYPILNESSNKNWNYTNNTLINTDDHETRTPTTDSTIRYNIPTRFYESMYLADMPTAGRRYTGADKTKYN</sequence>
<reference evidence="1" key="1">
    <citation type="submission" date="2021-02" db="EMBL/GenBank/DDBJ databases">
        <authorList>
            <person name="Nowell W R."/>
        </authorList>
    </citation>
    <scope>NUCLEOTIDE SEQUENCE</scope>
</reference>
<accession>A0A821V6X4</accession>
<evidence type="ECO:0000313" key="2">
    <source>
        <dbReference type="Proteomes" id="UP000663838"/>
    </source>
</evidence>
<organism evidence="1 2">
    <name type="scientific">Rotaria socialis</name>
    <dbReference type="NCBI Taxonomy" id="392032"/>
    <lineage>
        <taxon>Eukaryota</taxon>
        <taxon>Metazoa</taxon>
        <taxon>Spiralia</taxon>
        <taxon>Gnathifera</taxon>
        <taxon>Rotifera</taxon>
        <taxon>Eurotatoria</taxon>
        <taxon>Bdelloidea</taxon>
        <taxon>Philodinida</taxon>
        <taxon>Philodinidae</taxon>
        <taxon>Rotaria</taxon>
    </lineage>
</organism>